<feature type="compositionally biased region" description="Basic and acidic residues" evidence="2">
    <location>
        <begin position="730"/>
        <end position="741"/>
    </location>
</feature>
<dbReference type="OrthoDB" id="10261782at2759"/>
<dbReference type="HOGENOM" id="CLU_273628_0_0_1"/>
<dbReference type="GO" id="GO:0008270">
    <property type="term" value="F:zinc ion binding"/>
    <property type="evidence" value="ECO:0007669"/>
    <property type="project" value="InterPro"/>
</dbReference>
<dbReference type="GO" id="GO:0000981">
    <property type="term" value="F:DNA-binding transcription factor activity, RNA polymerase II-specific"/>
    <property type="evidence" value="ECO:0007669"/>
    <property type="project" value="InterPro"/>
</dbReference>
<protein>
    <recommendedName>
        <fullName evidence="3">Zn(2)-C6 fungal-type domain-containing protein</fullName>
    </recommendedName>
</protein>
<feature type="domain" description="Zn(2)-C6 fungal-type" evidence="3">
    <location>
        <begin position="597"/>
        <end position="626"/>
    </location>
</feature>
<accession>A0A0A2VD23</accession>
<reference evidence="4 5" key="1">
    <citation type="submission" date="2012-10" db="EMBL/GenBank/DDBJ databases">
        <title>Genome sequencing and analysis of entomopathogenic fungi Beauveria bassiana D1-5.</title>
        <authorList>
            <person name="Li Q."/>
            <person name="Wang L."/>
            <person name="Zhang Z."/>
            <person name="Wang Q."/>
            <person name="Ren J."/>
            <person name="Wang M."/>
            <person name="Xu W."/>
            <person name="Wang J."/>
            <person name="Lu Y."/>
            <person name="Du Q."/>
            <person name="Sun Z."/>
        </authorList>
    </citation>
    <scope>NUCLEOTIDE SEQUENCE [LARGE SCALE GENOMIC DNA]</scope>
    <source>
        <strain evidence="4 5">D1-5</strain>
    </source>
</reference>
<dbReference type="Proteomes" id="UP000030106">
    <property type="component" value="Unassembled WGS sequence"/>
</dbReference>
<feature type="compositionally biased region" description="Basic and acidic residues" evidence="2">
    <location>
        <begin position="115"/>
        <end position="125"/>
    </location>
</feature>
<comment type="caution">
    <text evidence="4">The sequence shown here is derived from an EMBL/GenBank/DDBJ whole genome shotgun (WGS) entry which is preliminary data.</text>
</comment>
<keyword evidence="1" id="KW-0539">Nucleus</keyword>
<feature type="region of interest" description="Disordered" evidence="2">
    <location>
        <begin position="115"/>
        <end position="143"/>
    </location>
</feature>
<dbReference type="InterPro" id="IPR036864">
    <property type="entry name" value="Zn2-C6_fun-type_DNA-bd_sf"/>
</dbReference>
<evidence type="ECO:0000313" key="4">
    <source>
        <dbReference type="EMBL" id="KGQ04197.1"/>
    </source>
</evidence>
<evidence type="ECO:0000256" key="2">
    <source>
        <dbReference type="SAM" id="MobiDB-lite"/>
    </source>
</evidence>
<name>A0A0A2VD23_BEABA</name>
<organism evidence="4 5">
    <name type="scientific">Beauveria bassiana D1-5</name>
    <dbReference type="NCBI Taxonomy" id="1245745"/>
    <lineage>
        <taxon>Eukaryota</taxon>
        <taxon>Fungi</taxon>
        <taxon>Dikarya</taxon>
        <taxon>Ascomycota</taxon>
        <taxon>Pezizomycotina</taxon>
        <taxon>Sordariomycetes</taxon>
        <taxon>Hypocreomycetidae</taxon>
        <taxon>Hypocreales</taxon>
        <taxon>Cordycipitaceae</taxon>
        <taxon>Beauveria</taxon>
    </lineage>
</organism>
<sequence length="1175" mass="131737">MLFSSLASYVLASCTWRTMQQAGAADRLQPTVESAHARAHPIFRAINNAGRQWGSSMNHNGFSLFPAIIPAGTVLYHGSHSQEPPKTFEWLAFEIEHAEGFALDIDFVPVRDKDRVKHGDEKAGTKDMPGTQKTLRRSPPADGKVNMPRAKLGYLQSHQATKDLHVLYIDGMSGGKTDLGTMDAELYILYGKPNLNFEDGEFTRAKVICAIITKWGYDGFVRMEIGFEYVHCDFSKDLDLISSQAVFHRRGVVSDSSMIYFQWARAVAENYDGVGTDRLRIDYSSMVSGLFYPLNITTMDPERPDLMRLATAGIHDLQKLKSEVEIMARHPRRFTINWQAVTDTIVRRFANRLAFMTTDDISQEHLIDEFEAAARTYINAPVPKDSKAPLAPELLKESISKCIEQPLLPATFHKAQWSREDKLIGVAIEVVIRDICTVILESYNALRAAVEKDVSEGDKGLTSHANKAAERAHRDIQNLTATLGWSQWKQVRRCPPDQVVFTIMWPLGNTEDYFTPTCIPINKINPDRDTYFRAYLRLRDTGSPAEASPKTCCATRLRLANGAAVIVPGGIVDYSADQEKAILCWAERGNFRPEIKACDRCHNQKLSCKRIGKGVCDRCLRLNAECKSSPSLRYKKRIQHYDQIQEHQQLQHQQPPPMPLPPTQSPDQAQPLLQHYYSRELLQQQQPLPQLAYSQEQSTAPNNALYSEEQDHSEAEDGTERRCPKRRRKGSDAHPVQRDTATDAMSAPGIQSQVMTVPDGSAGLAEYAMNLRNMDYMALSQPPMPPNYLLGSQVPSGVVDYFPFHQVNPSFWPNQSHEEAQQLQHHHLVHNHQPQQVFDQDLFAPFAPLVIPDPAVAQQDPCRSVQPPPQQDCVVQDCATLVFGSRRRQSAPPPHPQTFYFPATKSRSRSNIVLVNYKDSVTPNESNLAVMDQFLLTYTRVRLLANHLECLKQGKDYRDGPGGKPNEFTVAELYKHTHYLIEVLERIVAMKRASSDSAPGQAELPLSAMDPSNCMLTVSLYAQLLKTLQHLFDHVRAVLANADPKLDDTFDSYLLPVMNFGIATGASLDTHPALHMSLTVQVGMQYLGRLRDATAFLGLTQGPETNGHGAHGPGALESQNLIAGSAEISSWFSNIMKMEGNLSKTLGQLQDELNDFMDAMDVIDAKEEREKNERK</sequence>
<dbReference type="PANTHER" id="PTHR35204:SF1">
    <property type="entry name" value="ENTEROTOXIN"/>
    <property type="match status" value="1"/>
</dbReference>
<dbReference type="AlphaFoldDB" id="A0A0A2VD23"/>
<evidence type="ECO:0000256" key="1">
    <source>
        <dbReference type="ARBA" id="ARBA00023242"/>
    </source>
</evidence>
<dbReference type="Gene3D" id="4.10.240.10">
    <property type="entry name" value="Zn(2)-C6 fungal-type DNA-binding domain"/>
    <property type="match status" value="1"/>
</dbReference>
<feature type="compositionally biased region" description="Basic and acidic residues" evidence="2">
    <location>
        <begin position="709"/>
        <end position="722"/>
    </location>
</feature>
<dbReference type="EMBL" id="ANFO01001114">
    <property type="protein sequence ID" value="KGQ04197.1"/>
    <property type="molecule type" value="Genomic_DNA"/>
</dbReference>
<dbReference type="PROSITE" id="PS00463">
    <property type="entry name" value="ZN2_CY6_FUNGAL_1"/>
    <property type="match status" value="1"/>
</dbReference>
<dbReference type="PANTHER" id="PTHR35204">
    <property type="entry name" value="YALI0A21131P"/>
    <property type="match status" value="1"/>
</dbReference>
<feature type="region of interest" description="Disordered" evidence="2">
    <location>
        <begin position="706"/>
        <end position="751"/>
    </location>
</feature>
<feature type="region of interest" description="Disordered" evidence="2">
    <location>
        <begin position="646"/>
        <end position="669"/>
    </location>
</feature>
<dbReference type="Pfam" id="PF00172">
    <property type="entry name" value="Zn_clus"/>
    <property type="match status" value="1"/>
</dbReference>
<dbReference type="CDD" id="cd00067">
    <property type="entry name" value="GAL4"/>
    <property type="match status" value="1"/>
</dbReference>
<evidence type="ECO:0000313" key="5">
    <source>
        <dbReference type="Proteomes" id="UP000030106"/>
    </source>
</evidence>
<dbReference type="InterPro" id="IPR038921">
    <property type="entry name" value="YOR389W-like"/>
</dbReference>
<dbReference type="PROSITE" id="PS50048">
    <property type="entry name" value="ZN2_CY6_FUNGAL_2"/>
    <property type="match status" value="1"/>
</dbReference>
<dbReference type="STRING" id="1245745.A0A0A2VD23"/>
<dbReference type="InterPro" id="IPR001138">
    <property type="entry name" value="Zn2Cys6_DnaBD"/>
</dbReference>
<dbReference type="SUPFAM" id="SSF57701">
    <property type="entry name" value="Zn2/Cys6 DNA-binding domain"/>
    <property type="match status" value="1"/>
</dbReference>
<evidence type="ECO:0000259" key="3">
    <source>
        <dbReference type="PROSITE" id="PS50048"/>
    </source>
</evidence>
<dbReference type="eggNOG" id="ENOG502QRJE">
    <property type="taxonomic scope" value="Eukaryota"/>
</dbReference>
<proteinExistence type="predicted"/>
<feature type="compositionally biased region" description="Pro residues" evidence="2">
    <location>
        <begin position="654"/>
        <end position="664"/>
    </location>
</feature>
<gene>
    <name evidence="4" type="ORF">BBAD15_g10564</name>
</gene>